<feature type="region of interest" description="Disordered" evidence="7">
    <location>
        <begin position="156"/>
        <end position="177"/>
    </location>
</feature>
<feature type="domain" description="WSC" evidence="9">
    <location>
        <begin position="272"/>
        <end position="365"/>
    </location>
</feature>
<dbReference type="PANTHER" id="PTHR24269">
    <property type="entry name" value="KREMEN PROTEIN"/>
    <property type="match status" value="1"/>
</dbReference>
<evidence type="ECO:0000313" key="11">
    <source>
        <dbReference type="Proteomes" id="UP001313282"/>
    </source>
</evidence>
<comment type="subcellular location">
    <subcellularLocation>
        <location evidence="1">Membrane</location>
        <topology evidence="1">Single-pass membrane protein</topology>
    </subcellularLocation>
</comment>
<protein>
    <recommendedName>
        <fullName evidence="9">WSC domain-containing protein</fullName>
    </recommendedName>
</protein>
<dbReference type="Proteomes" id="UP001313282">
    <property type="component" value="Unassembled WGS sequence"/>
</dbReference>
<keyword evidence="4" id="KW-1133">Transmembrane helix</keyword>
<dbReference type="AlphaFoldDB" id="A0AAN8N890"/>
<evidence type="ECO:0000256" key="5">
    <source>
        <dbReference type="ARBA" id="ARBA00023136"/>
    </source>
</evidence>
<dbReference type="EMBL" id="JAVHNR010000001">
    <property type="protein sequence ID" value="KAK6356210.1"/>
    <property type="molecule type" value="Genomic_DNA"/>
</dbReference>
<dbReference type="InterPro" id="IPR051836">
    <property type="entry name" value="Kremen_rcpt"/>
</dbReference>
<accession>A0AAN8N890</accession>
<dbReference type="InterPro" id="IPR002889">
    <property type="entry name" value="WSC_carb-bd"/>
</dbReference>
<keyword evidence="5" id="KW-0472">Membrane</keyword>
<feature type="signal peptide" evidence="8">
    <location>
        <begin position="1"/>
        <end position="18"/>
    </location>
</feature>
<reference evidence="10 11" key="1">
    <citation type="submission" date="2019-10" db="EMBL/GenBank/DDBJ databases">
        <authorList>
            <person name="Palmer J.M."/>
        </authorList>
    </citation>
    <scope>NUCLEOTIDE SEQUENCE [LARGE SCALE GENOMIC DNA]</scope>
    <source>
        <strain evidence="10 11">TWF718</strain>
    </source>
</reference>
<evidence type="ECO:0000259" key="9">
    <source>
        <dbReference type="PROSITE" id="PS51212"/>
    </source>
</evidence>
<evidence type="ECO:0000256" key="7">
    <source>
        <dbReference type="SAM" id="MobiDB-lite"/>
    </source>
</evidence>
<sequence length="368" mass="38982">MQLKSLLLGAIAAVTVFASGIPEDIEKRYGYGAPPATTITKWHTKYATKSVTKYVTRTSTCTKWSKTRTIYKTKTTTRWSKTLTKTSTKWKTATKTTTKTSTKTSTKTTTKTTTKWSTTTKPASTTTVTNFVTSVNPTTVISTVITTAEPSTAVTTATETVTVTQPAPSSSSTSGPRYGGCYKSNPDNGNVLTNNVLLTNVTPERCQAACLGLSLPISGLFNGDTCACGSTLVNPWSESLDESECDLDCSGNPDEACGGAGATFLITFLAEQPTSIGCYDDNNNKELITKDFYITETMTPKKCQDLCFGLEFTLAGLKNGNECHCGDTFVGAPILPGAGQCTKACVGDSTLTCGGEGFIEVFAFTGAP</sequence>
<name>A0AAN8N890_9PEZI</name>
<dbReference type="GO" id="GO:0005886">
    <property type="term" value="C:plasma membrane"/>
    <property type="evidence" value="ECO:0007669"/>
    <property type="project" value="TreeGrafter"/>
</dbReference>
<feature type="chain" id="PRO_5043023172" description="WSC domain-containing protein" evidence="8">
    <location>
        <begin position="19"/>
        <end position="368"/>
    </location>
</feature>
<proteinExistence type="predicted"/>
<evidence type="ECO:0000256" key="1">
    <source>
        <dbReference type="ARBA" id="ARBA00004167"/>
    </source>
</evidence>
<feature type="compositionally biased region" description="Low complexity" evidence="7">
    <location>
        <begin position="156"/>
        <end position="168"/>
    </location>
</feature>
<organism evidence="10 11">
    <name type="scientific">Orbilia javanica</name>
    <dbReference type="NCBI Taxonomy" id="47235"/>
    <lineage>
        <taxon>Eukaryota</taxon>
        <taxon>Fungi</taxon>
        <taxon>Dikarya</taxon>
        <taxon>Ascomycota</taxon>
        <taxon>Pezizomycotina</taxon>
        <taxon>Orbiliomycetes</taxon>
        <taxon>Orbiliales</taxon>
        <taxon>Orbiliaceae</taxon>
        <taxon>Orbilia</taxon>
    </lineage>
</organism>
<dbReference type="PANTHER" id="PTHR24269:SF16">
    <property type="entry name" value="PROTEIN SLG1"/>
    <property type="match status" value="1"/>
</dbReference>
<keyword evidence="3 8" id="KW-0732">Signal</keyword>
<keyword evidence="6" id="KW-0325">Glycoprotein</keyword>
<keyword evidence="11" id="KW-1185">Reference proteome</keyword>
<evidence type="ECO:0000256" key="6">
    <source>
        <dbReference type="ARBA" id="ARBA00023180"/>
    </source>
</evidence>
<evidence type="ECO:0000313" key="10">
    <source>
        <dbReference type="EMBL" id="KAK6356210.1"/>
    </source>
</evidence>
<dbReference type="Pfam" id="PF01822">
    <property type="entry name" value="WSC"/>
    <property type="match status" value="2"/>
</dbReference>
<dbReference type="SMART" id="SM00321">
    <property type="entry name" value="WSC"/>
    <property type="match status" value="2"/>
</dbReference>
<evidence type="ECO:0000256" key="3">
    <source>
        <dbReference type="ARBA" id="ARBA00022729"/>
    </source>
</evidence>
<dbReference type="PROSITE" id="PS51212">
    <property type="entry name" value="WSC"/>
    <property type="match status" value="2"/>
</dbReference>
<keyword evidence="2" id="KW-0812">Transmembrane</keyword>
<comment type="caution">
    <text evidence="10">The sequence shown here is derived from an EMBL/GenBank/DDBJ whole genome shotgun (WGS) entry which is preliminary data.</text>
</comment>
<feature type="domain" description="WSC" evidence="9">
    <location>
        <begin position="175"/>
        <end position="269"/>
    </location>
</feature>
<evidence type="ECO:0000256" key="8">
    <source>
        <dbReference type="SAM" id="SignalP"/>
    </source>
</evidence>
<evidence type="ECO:0000256" key="2">
    <source>
        <dbReference type="ARBA" id="ARBA00022692"/>
    </source>
</evidence>
<gene>
    <name evidence="10" type="ORF">TWF718_000581</name>
</gene>
<evidence type="ECO:0000256" key="4">
    <source>
        <dbReference type="ARBA" id="ARBA00022989"/>
    </source>
</evidence>